<accession>A0AA40AYK0</accession>
<proteinExistence type="predicted"/>
<keyword evidence="3" id="KW-1185">Reference proteome</keyword>
<protein>
    <submittedName>
        <fullName evidence="2">Uncharacterized protein</fullName>
    </submittedName>
</protein>
<organism evidence="2 3">
    <name type="scientific">Lasiosphaeris hirsuta</name>
    <dbReference type="NCBI Taxonomy" id="260670"/>
    <lineage>
        <taxon>Eukaryota</taxon>
        <taxon>Fungi</taxon>
        <taxon>Dikarya</taxon>
        <taxon>Ascomycota</taxon>
        <taxon>Pezizomycotina</taxon>
        <taxon>Sordariomycetes</taxon>
        <taxon>Sordariomycetidae</taxon>
        <taxon>Sordariales</taxon>
        <taxon>Lasiosphaeriaceae</taxon>
        <taxon>Lasiosphaeris</taxon>
    </lineage>
</organism>
<evidence type="ECO:0000313" key="3">
    <source>
        <dbReference type="Proteomes" id="UP001172102"/>
    </source>
</evidence>
<sequence>MKLAFPFFLLALPALGNTAALDTRQKADKVCSAIGSASINCRGGPSREYPVVRKVQPEQSFGVRCIKDGEGIDGEK</sequence>
<evidence type="ECO:0000256" key="1">
    <source>
        <dbReference type="SAM" id="SignalP"/>
    </source>
</evidence>
<evidence type="ECO:0000313" key="2">
    <source>
        <dbReference type="EMBL" id="KAK0724391.1"/>
    </source>
</evidence>
<feature type="signal peptide" evidence="1">
    <location>
        <begin position="1"/>
        <end position="20"/>
    </location>
</feature>
<reference evidence="2" key="1">
    <citation type="submission" date="2023-06" db="EMBL/GenBank/DDBJ databases">
        <title>Genome-scale phylogeny and comparative genomics of the fungal order Sordariales.</title>
        <authorList>
            <consortium name="Lawrence Berkeley National Laboratory"/>
            <person name="Hensen N."/>
            <person name="Bonometti L."/>
            <person name="Westerberg I."/>
            <person name="Brannstrom I.O."/>
            <person name="Guillou S."/>
            <person name="Cros-Aarteil S."/>
            <person name="Calhoun S."/>
            <person name="Haridas S."/>
            <person name="Kuo A."/>
            <person name="Mondo S."/>
            <person name="Pangilinan J."/>
            <person name="Riley R."/>
            <person name="Labutti K."/>
            <person name="Andreopoulos B."/>
            <person name="Lipzen A."/>
            <person name="Chen C."/>
            <person name="Yanf M."/>
            <person name="Daum C."/>
            <person name="Ng V."/>
            <person name="Clum A."/>
            <person name="Steindorff A."/>
            <person name="Ohm R."/>
            <person name="Martin F."/>
            <person name="Silar P."/>
            <person name="Natvig D."/>
            <person name="Lalanne C."/>
            <person name="Gautier V."/>
            <person name="Ament-Velasquez S.L."/>
            <person name="Kruys A."/>
            <person name="Hutchinson M.I."/>
            <person name="Powell A.J."/>
            <person name="Barry K."/>
            <person name="Miller A.N."/>
            <person name="Grigoriev I.V."/>
            <person name="Debuchy R."/>
            <person name="Gladieux P."/>
            <person name="Thoren M.H."/>
            <person name="Johannesson H."/>
        </authorList>
    </citation>
    <scope>NUCLEOTIDE SEQUENCE</scope>
    <source>
        <strain evidence="2">SMH4607-1</strain>
    </source>
</reference>
<dbReference type="Proteomes" id="UP001172102">
    <property type="component" value="Unassembled WGS sequence"/>
</dbReference>
<dbReference type="EMBL" id="JAUKUA010000002">
    <property type="protein sequence ID" value="KAK0724391.1"/>
    <property type="molecule type" value="Genomic_DNA"/>
</dbReference>
<feature type="chain" id="PRO_5041255617" evidence="1">
    <location>
        <begin position="21"/>
        <end position="76"/>
    </location>
</feature>
<name>A0AA40AYK0_9PEZI</name>
<comment type="caution">
    <text evidence="2">The sequence shown here is derived from an EMBL/GenBank/DDBJ whole genome shotgun (WGS) entry which is preliminary data.</text>
</comment>
<dbReference type="AlphaFoldDB" id="A0AA40AYK0"/>
<gene>
    <name evidence="2" type="ORF">B0H67DRAFT_567827</name>
</gene>
<keyword evidence="1" id="KW-0732">Signal</keyword>